<dbReference type="AlphaFoldDB" id="A0A7X6DUH1"/>
<dbReference type="CDD" id="cd01414">
    <property type="entry name" value="SAICAR_synt_Sc"/>
    <property type="match status" value="1"/>
</dbReference>
<dbReference type="InterPro" id="IPR018236">
    <property type="entry name" value="SAICAR_synthetase_CS"/>
</dbReference>
<comment type="catalytic activity">
    <reaction evidence="7 8">
        <text>5-amino-1-(5-phospho-D-ribosyl)imidazole-4-carboxylate + L-aspartate + ATP = (2S)-2-[5-amino-1-(5-phospho-beta-D-ribosyl)imidazole-4-carboxamido]succinate + ADP + phosphate + 2 H(+)</text>
        <dbReference type="Rhea" id="RHEA:22628"/>
        <dbReference type="ChEBI" id="CHEBI:15378"/>
        <dbReference type="ChEBI" id="CHEBI:29991"/>
        <dbReference type="ChEBI" id="CHEBI:30616"/>
        <dbReference type="ChEBI" id="CHEBI:43474"/>
        <dbReference type="ChEBI" id="CHEBI:58443"/>
        <dbReference type="ChEBI" id="CHEBI:77657"/>
        <dbReference type="ChEBI" id="CHEBI:456216"/>
        <dbReference type="EC" id="6.3.2.6"/>
    </reaction>
</comment>
<dbReference type="RefSeq" id="WP_168063364.1">
    <property type="nucleotide sequence ID" value="NZ_VTOW01000006.1"/>
</dbReference>
<dbReference type="Gene3D" id="3.30.470.20">
    <property type="entry name" value="ATP-grasp fold, B domain"/>
    <property type="match status" value="1"/>
</dbReference>
<dbReference type="PROSITE" id="PS01057">
    <property type="entry name" value="SAICAR_SYNTHETASE_1"/>
    <property type="match status" value="1"/>
</dbReference>
<evidence type="ECO:0000256" key="7">
    <source>
        <dbReference type="ARBA" id="ARBA00048475"/>
    </source>
</evidence>
<dbReference type="NCBIfam" id="NF010568">
    <property type="entry name" value="PRK13961.1"/>
    <property type="match status" value="1"/>
</dbReference>
<comment type="caution">
    <text evidence="10">The sequence shown here is derived from an EMBL/GenBank/DDBJ whole genome shotgun (WGS) entry which is preliminary data.</text>
</comment>
<evidence type="ECO:0000313" key="11">
    <source>
        <dbReference type="Proteomes" id="UP000534783"/>
    </source>
</evidence>
<gene>
    <name evidence="8" type="primary">purC</name>
    <name evidence="10" type="ORF">MNODULE_21735</name>
</gene>
<evidence type="ECO:0000256" key="1">
    <source>
        <dbReference type="ARBA" id="ARBA00004672"/>
    </source>
</evidence>
<keyword evidence="3 8" id="KW-0436">Ligase</keyword>
<evidence type="ECO:0000256" key="3">
    <source>
        <dbReference type="ARBA" id="ARBA00022598"/>
    </source>
</evidence>
<keyword evidence="6 8" id="KW-0067">ATP-binding</keyword>
<comment type="pathway">
    <text evidence="1 8">Purine metabolism; IMP biosynthesis via de novo pathway; 5-amino-1-(5-phospho-D-ribosyl)imidazole-4-carboxamide from 5-amino-1-(5-phospho-D-ribosyl)imidazole-4-carboxylate: step 1/2.</text>
</comment>
<evidence type="ECO:0000259" key="9">
    <source>
        <dbReference type="Pfam" id="PF01259"/>
    </source>
</evidence>
<keyword evidence="4 8" id="KW-0547">Nucleotide-binding</keyword>
<evidence type="ECO:0000256" key="6">
    <source>
        <dbReference type="ARBA" id="ARBA00022840"/>
    </source>
</evidence>
<keyword evidence="11" id="KW-1185">Reference proteome</keyword>
<evidence type="ECO:0000256" key="8">
    <source>
        <dbReference type="HAMAP-Rule" id="MF_00137"/>
    </source>
</evidence>
<feature type="domain" description="SAICAR synthetase/ADE2 N-terminal" evidence="9">
    <location>
        <begin position="20"/>
        <end position="270"/>
    </location>
</feature>
<dbReference type="GO" id="GO:0005524">
    <property type="term" value="F:ATP binding"/>
    <property type="evidence" value="ECO:0007669"/>
    <property type="project" value="UniProtKB-KW"/>
</dbReference>
<dbReference type="GO" id="GO:0006189">
    <property type="term" value="P:'de novo' IMP biosynthetic process"/>
    <property type="evidence" value="ECO:0007669"/>
    <property type="project" value="UniProtKB-UniRule"/>
</dbReference>
<dbReference type="GO" id="GO:0005737">
    <property type="term" value="C:cytoplasm"/>
    <property type="evidence" value="ECO:0007669"/>
    <property type="project" value="TreeGrafter"/>
</dbReference>
<dbReference type="UniPathway" id="UPA00074">
    <property type="reaction ID" value="UER00131"/>
</dbReference>
<name>A0A7X6DUH1_9BACT</name>
<dbReference type="PANTHER" id="PTHR43700">
    <property type="entry name" value="PHOSPHORIBOSYLAMINOIMIDAZOLE-SUCCINOCARBOXAMIDE SYNTHASE"/>
    <property type="match status" value="1"/>
</dbReference>
<dbReference type="Proteomes" id="UP000534783">
    <property type="component" value="Unassembled WGS sequence"/>
</dbReference>
<dbReference type="PANTHER" id="PTHR43700:SF1">
    <property type="entry name" value="PHOSPHORIBOSYLAMINOIMIDAZOLE-SUCCINOCARBOXAMIDE SYNTHASE"/>
    <property type="match status" value="1"/>
</dbReference>
<dbReference type="EC" id="6.3.2.6" evidence="8"/>
<dbReference type="InterPro" id="IPR001636">
    <property type="entry name" value="SAICAR_synth"/>
</dbReference>
<proteinExistence type="inferred from homology"/>
<dbReference type="InterPro" id="IPR028923">
    <property type="entry name" value="SAICAR_synt/ADE2_N"/>
</dbReference>
<sequence length="301" mass="33603">MKVPKDILLESQLSGLGTPKRGKVRDIYDLGDAFLFVASDRISAFDVVLPEGIPGKGYVLTQLSLHWFDLFAKMDDSVPNHVITADFDRFPEKCRPYREVLEGRSMLVRKAEPLPVECIVRGYLSGSGWKEYQKTGTVCGEKLPAGLVESARLPEPIFTPSTKAPMGTHDINISFEEMKSTVGVSLAEEVRAASLNIYKKAAAHAEKRGIIIADTKMEFGLDPKTKRPLLIDELLTPDSSRFWPMDTYAPGKGQPSFDKQYVRDYLLSVNWNGTPPPPHLPASVVEQTSRKYFEALERLSK</sequence>
<dbReference type="GO" id="GO:0004639">
    <property type="term" value="F:phosphoribosylaminoimidazolesuccinocarboxamide synthase activity"/>
    <property type="evidence" value="ECO:0007669"/>
    <property type="project" value="UniProtKB-UniRule"/>
</dbReference>
<dbReference type="NCBIfam" id="TIGR00081">
    <property type="entry name" value="purC"/>
    <property type="match status" value="1"/>
</dbReference>
<dbReference type="Gene3D" id="3.30.200.20">
    <property type="entry name" value="Phosphorylase Kinase, domain 1"/>
    <property type="match status" value="1"/>
</dbReference>
<dbReference type="Pfam" id="PF01259">
    <property type="entry name" value="SAICAR_synt"/>
    <property type="match status" value="1"/>
</dbReference>
<dbReference type="FunFam" id="3.30.470.20:FF:000015">
    <property type="entry name" value="Phosphoribosylaminoimidazole-succinocarboxamide synthase"/>
    <property type="match status" value="1"/>
</dbReference>
<dbReference type="HAMAP" id="MF_00137">
    <property type="entry name" value="SAICAR_synth"/>
    <property type="match status" value="1"/>
</dbReference>
<evidence type="ECO:0000256" key="2">
    <source>
        <dbReference type="ARBA" id="ARBA00010190"/>
    </source>
</evidence>
<evidence type="ECO:0000313" key="10">
    <source>
        <dbReference type="EMBL" id="NKE73384.1"/>
    </source>
</evidence>
<reference evidence="10 11" key="1">
    <citation type="journal article" date="2020" name="Nature">
        <title>Bacterial chemolithoautotrophy via manganese oxidation.</title>
        <authorList>
            <person name="Yu H."/>
            <person name="Leadbetter J.R."/>
        </authorList>
    </citation>
    <scope>NUCLEOTIDE SEQUENCE [LARGE SCALE GENOMIC DNA]</scope>
    <source>
        <strain evidence="10 11">Mn-1</strain>
    </source>
</reference>
<accession>A0A7X6DUH1</accession>
<evidence type="ECO:0000256" key="4">
    <source>
        <dbReference type="ARBA" id="ARBA00022741"/>
    </source>
</evidence>
<protein>
    <recommendedName>
        <fullName evidence="8">Phosphoribosylaminoimidazole-succinocarboxamide synthase</fullName>
        <ecNumber evidence="8">6.3.2.6</ecNumber>
    </recommendedName>
    <alternativeName>
        <fullName evidence="8">SAICAR synthetase</fullName>
    </alternativeName>
</protein>
<evidence type="ECO:0000256" key="5">
    <source>
        <dbReference type="ARBA" id="ARBA00022755"/>
    </source>
</evidence>
<organism evidence="10 11">
    <name type="scientific">Candidatus Manganitrophus noduliformans</name>
    <dbReference type="NCBI Taxonomy" id="2606439"/>
    <lineage>
        <taxon>Bacteria</taxon>
        <taxon>Pseudomonadati</taxon>
        <taxon>Nitrospirota</taxon>
        <taxon>Nitrospiria</taxon>
        <taxon>Candidatus Troglogloeales</taxon>
        <taxon>Candidatus Manganitrophaceae</taxon>
        <taxon>Candidatus Manganitrophus</taxon>
    </lineage>
</organism>
<dbReference type="SUPFAM" id="SSF56104">
    <property type="entry name" value="SAICAR synthase-like"/>
    <property type="match status" value="1"/>
</dbReference>
<keyword evidence="5 8" id="KW-0658">Purine biosynthesis</keyword>
<dbReference type="EMBL" id="VTOW01000006">
    <property type="protein sequence ID" value="NKE73384.1"/>
    <property type="molecule type" value="Genomic_DNA"/>
</dbReference>
<comment type="similarity">
    <text evidence="2 8">Belongs to the SAICAR synthetase family.</text>
</comment>